<organism evidence="1 2">
    <name type="scientific">Streptacidiphilus alkalitolerans</name>
    <dbReference type="NCBI Taxonomy" id="3342712"/>
    <lineage>
        <taxon>Bacteria</taxon>
        <taxon>Bacillati</taxon>
        <taxon>Actinomycetota</taxon>
        <taxon>Actinomycetes</taxon>
        <taxon>Kitasatosporales</taxon>
        <taxon>Streptomycetaceae</taxon>
        <taxon>Streptacidiphilus</taxon>
    </lineage>
</organism>
<dbReference type="InterPro" id="IPR015928">
    <property type="entry name" value="Aconitase/3IPM_dehydase_swvl"/>
</dbReference>
<dbReference type="CDD" id="cd01577">
    <property type="entry name" value="IPMI_Swivel"/>
    <property type="match status" value="1"/>
</dbReference>
<comment type="caution">
    <text evidence="1">The sequence shown here is derived from an EMBL/GenBank/DDBJ whole genome shotgun (WGS) entry which is preliminary data.</text>
</comment>
<reference evidence="1 2" key="1">
    <citation type="submission" date="2024-09" db="EMBL/GenBank/DDBJ databases">
        <authorList>
            <person name="Lee S.D."/>
        </authorList>
    </citation>
    <scope>NUCLEOTIDE SEQUENCE [LARGE SCALE GENOMIC DNA]</scope>
    <source>
        <strain evidence="1 2">N1-1</strain>
    </source>
</reference>
<dbReference type="EC" id="4.2.1.33" evidence="1"/>
<protein>
    <submittedName>
        <fullName evidence="1">3-isopropylmalate dehydratase small subunit</fullName>
        <ecNumber evidence="1">4.2.1.33</ecNumber>
    </submittedName>
</protein>
<dbReference type="HAMAP" id="MF_01031">
    <property type="entry name" value="LeuD_type1"/>
    <property type="match status" value="1"/>
</dbReference>
<dbReference type="GO" id="GO:0003861">
    <property type="term" value="F:3-isopropylmalate dehydratase activity"/>
    <property type="evidence" value="ECO:0007669"/>
    <property type="project" value="UniProtKB-EC"/>
</dbReference>
<dbReference type="InterPro" id="IPR004431">
    <property type="entry name" value="3-IsopropMal_deHydase_ssu"/>
</dbReference>
<dbReference type="PANTHER" id="PTHR43345:SF5">
    <property type="entry name" value="3-ISOPROPYLMALATE DEHYDRATASE SMALL SUBUNIT"/>
    <property type="match status" value="1"/>
</dbReference>
<keyword evidence="2" id="KW-1185">Reference proteome</keyword>
<dbReference type="InterPro" id="IPR033940">
    <property type="entry name" value="IPMI_Swivel"/>
</dbReference>
<dbReference type="NCBIfam" id="NF002458">
    <property type="entry name" value="PRK01641.1"/>
    <property type="match status" value="1"/>
</dbReference>
<dbReference type="Pfam" id="PF00694">
    <property type="entry name" value="Aconitase_C"/>
    <property type="match status" value="1"/>
</dbReference>
<keyword evidence="1" id="KW-0456">Lyase</keyword>
<dbReference type="InterPro" id="IPR050075">
    <property type="entry name" value="LeuD"/>
</dbReference>
<gene>
    <name evidence="1" type="primary">leuD</name>
    <name evidence="1" type="ORF">ACEZDG_16740</name>
</gene>
<dbReference type="Gene3D" id="3.20.19.10">
    <property type="entry name" value="Aconitase, domain 4"/>
    <property type="match status" value="1"/>
</dbReference>
<accession>A0ABV6VB20</accession>
<dbReference type="Proteomes" id="UP001592582">
    <property type="component" value="Unassembled WGS sequence"/>
</dbReference>
<proteinExistence type="inferred from homology"/>
<name>A0ABV6VB20_9ACTN</name>
<dbReference type="InterPro" id="IPR000573">
    <property type="entry name" value="AconitaseA/IPMdHydase_ssu_swvl"/>
</dbReference>
<dbReference type="NCBIfam" id="TIGR00171">
    <property type="entry name" value="leuD"/>
    <property type="match status" value="1"/>
</dbReference>
<dbReference type="SUPFAM" id="SSF52016">
    <property type="entry name" value="LeuD/IlvD-like"/>
    <property type="match status" value="1"/>
</dbReference>
<dbReference type="PANTHER" id="PTHR43345">
    <property type="entry name" value="3-ISOPROPYLMALATE DEHYDRATASE SMALL SUBUNIT 2-RELATED-RELATED"/>
    <property type="match status" value="1"/>
</dbReference>
<dbReference type="EMBL" id="JBHEZX010000006">
    <property type="protein sequence ID" value="MFC1410912.1"/>
    <property type="molecule type" value="Genomic_DNA"/>
</dbReference>
<sequence>MDPVTTVSGRAVPLDRSDVDTDQIIPAVWMKKIERTGFEDGLFQKWRRDPEFVLNRPERAGATILVSGPNFGCGSSREHAPWALRDFGFKIVITPGFADIFRNNLPNVGLVPAQADPATVAALLKATTEDPSVEITVDVAARVINCPAAGVVDAPFFLDDAAHYRLVNGYDLIDLTMALDPAITAHEFNRPAWLPTCNGQVATAG</sequence>
<evidence type="ECO:0000313" key="2">
    <source>
        <dbReference type="Proteomes" id="UP001592582"/>
    </source>
</evidence>
<evidence type="ECO:0000313" key="1">
    <source>
        <dbReference type="EMBL" id="MFC1410912.1"/>
    </source>
</evidence>